<proteinExistence type="predicted"/>
<sequence>MKNHIGKEFMKKTQYSYVTTSDQSQGLPTPHFELEYAHKMKSFNLPKPETLDFDKCTLQSAIEERMSIRKYSDKKMPLKELSWLLWSTQGIRKYVQETITLRNVPSAGARHALETYLLINNVETLDQGLYRYVASKHKLVEYIFDENIPDVIVKAALNQKFLKKNSVTFIWTAVPYRMVYRYSERSYRYLHIDVGHVCQNLYLAAEAIQAGVCAVAAFDDNLLNDALKIDGDEQFVIYLASVGKKMKDEIK</sequence>
<name>X1ETK8_9ZZZZ</name>
<protein>
    <recommendedName>
        <fullName evidence="1">Nitroreductase domain-containing protein</fullName>
    </recommendedName>
</protein>
<accession>X1ETK8</accession>
<gene>
    <name evidence="2" type="ORF">S03H2_05018</name>
</gene>
<dbReference type="Pfam" id="PF00881">
    <property type="entry name" value="Nitroreductase"/>
    <property type="match status" value="1"/>
</dbReference>
<dbReference type="Gene3D" id="3.40.109.10">
    <property type="entry name" value="NADH Oxidase"/>
    <property type="match status" value="1"/>
</dbReference>
<dbReference type="InterPro" id="IPR029479">
    <property type="entry name" value="Nitroreductase"/>
</dbReference>
<dbReference type="GO" id="GO:0016491">
    <property type="term" value="F:oxidoreductase activity"/>
    <property type="evidence" value="ECO:0007669"/>
    <property type="project" value="InterPro"/>
</dbReference>
<dbReference type="InterPro" id="IPR000415">
    <property type="entry name" value="Nitroreductase-like"/>
</dbReference>
<dbReference type="AlphaFoldDB" id="X1ETK8"/>
<dbReference type="PANTHER" id="PTHR43745:SF2">
    <property type="entry name" value="NITROREDUCTASE MJ1384-RELATED"/>
    <property type="match status" value="1"/>
</dbReference>
<feature type="domain" description="Nitroreductase" evidence="1">
    <location>
        <begin position="62"/>
        <end position="244"/>
    </location>
</feature>
<dbReference type="NCBIfam" id="TIGR03605">
    <property type="entry name" value="antibiot_sagB"/>
    <property type="match status" value="1"/>
</dbReference>
<dbReference type="SUPFAM" id="SSF55469">
    <property type="entry name" value="FMN-dependent nitroreductase-like"/>
    <property type="match status" value="1"/>
</dbReference>
<reference evidence="2" key="1">
    <citation type="journal article" date="2014" name="Front. Microbiol.">
        <title>High frequency of phylogenetically diverse reductive dehalogenase-homologous genes in deep subseafloor sedimentary metagenomes.</title>
        <authorList>
            <person name="Kawai M."/>
            <person name="Futagami T."/>
            <person name="Toyoda A."/>
            <person name="Takaki Y."/>
            <person name="Nishi S."/>
            <person name="Hori S."/>
            <person name="Arai W."/>
            <person name="Tsubouchi T."/>
            <person name="Morono Y."/>
            <person name="Uchiyama I."/>
            <person name="Ito T."/>
            <person name="Fujiyama A."/>
            <person name="Inagaki F."/>
            <person name="Takami H."/>
        </authorList>
    </citation>
    <scope>NUCLEOTIDE SEQUENCE</scope>
    <source>
        <strain evidence="2">Expedition CK06-06</strain>
    </source>
</reference>
<comment type="caution">
    <text evidence="2">The sequence shown here is derived from an EMBL/GenBank/DDBJ whole genome shotgun (WGS) entry which is preliminary data.</text>
</comment>
<evidence type="ECO:0000259" key="1">
    <source>
        <dbReference type="Pfam" id="PF00881"/>
    </source>
</evidence>
<evidence type="ECO:0000313" key="2">
    <source>
        <dbReference type="EMBL" id="GAH23640.1"/>
    </source>
</evidence>
<dbReference type="InterPro" id="IPR052544">
    <property type="entry name" value="Bacteriocin_Proc_Enz"/>
</dbReference>
<dbReference type="EMBL" id="BARU01002048">
    <property type="protein sequence ID" value="GAH23640.1"/>
    <property type="molecule type" value="Genomic_DNA"/>
</dbReference>
<dbReference type="InterPro" id="IPR020051">
    <property type="entry name" value="SagB-type_dehydrogenase"/>
</dbReference>
<organism evidence="2">
    <name type="scientific">marine sediment metagenome</name>
    <dbReference type="NCBI Taxonomy" id="412755"/>
    <lineage>
        <taxon>unclassified sequences</taxon>
        <taxon>metagenomes</taxon>
        <taxon>ecological metagenomes</taxon>
    </lineage>
</organism>
<dbReference type="CDD" id="cd02142">
    <property type="entry name" value="McbC_SagB-like_oxidoreductase"/>
    <property type="match status" value="1"/>
</dbReference>
<dbReference type="PANTHER" id="PTHR43745">
    <property type="entry name" value="NITROREDUCTASE MJ1384-RELATED"/>
    <property type="match status" value="1"/>
</dbReference>